<dbReference type="Gene3D" id="3.40.630.30">
    <property type="match status" value="1"/>
</dbReference>
<protein>
    <recommendedName>
        <fullName evidence="1">N-acetyltransferase domain-containing protein</fullName>
    </recommendedName>
</protein>
<evidence type="ECO:0000259" key="1">
    <source>
        <dbReference type="Pfam" id="PF00583"/>
    </source>
</evidence>
<evidence type="ECO:0000313" key="2">
    <source>
        <dbReference type="EMBL" id="GLC24882.1"/>
    </source>
</evidence>
<dbReference type="InterPro" id="IPR000182">
    <property type="entry name" value="GNAT_dom"/>
</dbReference>
<feature type="domain" description="N-acetyltransferase" evidence="1">
    <location>
        <begin position="47"/>
        <end position="144"/>
    </location>
</feature>
<comment type="caution">
    <text evidence="2">The sequence shown here is derived from an EMBL/GenBank/DDBJ whole genome shotgun (WGS) entry which is preliminary data.</text>
</comment>
<organism evidence="2 3">
    <name type="scientific">Roseisolibacter agri</name>
    <dbReference type="NCBI Taxonomy" id="2014610"/>
    <lineage>
        <taxon>Bacteria</taxon>
        <taxon>Pseudomonadati</taxon>
        <taxon>Gemmatimonadota</taxon>
        <taxon>Gemmatimonadia</taxon>
        <taxon>Gemmatimonadales</taxon>
        <taxon>Gemmatimonadaceae</taxon>
        <taxon>Roseisolibacter</taxon>
    </lineage>
</organism>
<dbReference type="AlphaFoldDB" id="A0AA37V285"/>
<dbReference type="InterPro" id="IPR016181">
    <property type="entry name" value="Acyl_CoA_acyltransferase"/>
</dbReference>
<keyword evidence="3" id="KW-1185">Reference proteome</keyword>
<dbReference type="EMBL" id="BRXS01000002">
    <property type="protein sequence ID" value="GLC24882.1"/>
    <property type="molecule type" value="Genomic_DNA"/>
</dbReference>
<dbReference type="SUPFAM" id="SSF55729">
    <property type="entry name" value="Acyl-CoA N-acyltransferases (Nat)"/>
    <property type="match status" value="1"/>
</dbReference>
<name>A0AA37V285_9BACT</name>
<dbReference type="Proteomes" id="UP001161325">
    <property type="component" value="Unassembled WGS sequence"/>
</dbReference>
<accession>A0AA37V285</accession>
<gene>
    <name evidence="2" type="ORF">rosag_13950</name>
</gene>
<proteinExistence type="predicted"/>
<reference evidence="2" key="1">
    <citation type="submission" date="2022-08" db="EMBL/GenBank/DDBJ databases">
        <title>Draft genome sequencing of Roseisolibacter agri AW1220.</title>
        <authorList>
            <person name="Tobiishi Y."/>
            <person name="Tonouchi A."/>
        </authorList>
    </citation>
    <scope>NUCLEOTIDE SEQUENCE</scope>
    <source>
        <strain evidence="2">AW1220</strain>
    </source>
</reference>
<evidence type="ECO:0000313" key="3">
    <source>
        <dbReference type="Proteomes" id="UP001161325"/>
    </source>
</evidence>
<sequence length="218" mass="23237">MPFAARHRSDPAPALDPLPGLVVRRVHDAAAMAALQEREVATMHARFEAGHRAYVADRGGEPAAWGWVATRTATIGELGSVFAMPDGERYLWNFVTRPAHRGLGVYPRLLDAIVRAESREAERFWIAYAPENHASGAGIRRAGFAALAELSFDADGRAALRGLVPDGGRVASRVLGLPEMADALAPCWRCVRAGRGAMACAEGACRCDYQVAASGCAA</sequence>
<dbReference type="GO" id="GO:0016747">
    <property type="term" value="F:acyltransferase activity, transferring groups other than amino-acyl groups"/>
    <property type="evidence" value="ECO:0007669"/>
    <property type="project" value="InterPro"/>
</dbReference>
<dbReference type="Pfam" id="PF00583">
    <property type="entry name" value="Acetyltransf_1"/>
    <property type="match status" value="1"/>
</dbReference>
<dbReference type="RefSeq" id="WP_284349325.1">
    <property type="nucleotide sequence ID" value="NZ_BRXS01000002.1"/>
</dbReference>